<organism evidence="3 4">
    <name type="scientific">Streblomastix strix</name>
    <dbReference type="NCBI Taxonomy" id="222440"/>
    <lineage>
        <taxon>Eukaryota</taxon>
        <taxon>Metamonada</taxon>
        <taxon>Preaxostyla</taxon>
        <taxon>Oxymonadida</taxon>
        <taxon>Streblomastigidae</taxon>
        <taxon>Streblomastix</taxon>
    </lineage>
</organism>
<feature type="signal peptide" evidence="2">
    <location>
        <begin position="1"/>
        <end position="16"/>
    </location>
</feature>
<evidence type="ECO:0000256" key="1">
    <source>
        <dbReference type="SAM" id="MobiDB-lite"/>
    </source>
</evidence>
<feature type="non-terminal residue" evidence="3">
    <location>
        <position position="1"/>
    </location>
</feature>
<dbReference type="EMBL" id="SNRW01004176">
    <property type="protein sequence ID" value="KAA6387947.1"/>
    <property type="molecule type" value="Genomic_DNA"/>
</dbReference>
<feature type="chain" id="PRO_5023942197" evidence="2">
    <location>
        <begin position="17"/>
        <end position="111"/>
    </location>
</feature>
<feature type="region of interest" description="Disordered" evidence="1">
    <location>
        <begin position="51"/>
        <end position="72"/>
    </location>
</feature>
<comment type="caution">
    <text evidence="3">The sequence shown here is derived from an EMBL/GenBank/DDBJ whole genome shotgun (WGS) entry which is preliminary data.</text>
</comment>
<protein>
    <submittedName>
        <fullName evidence="3">Uncharacterized protein</fullName>
    </submittedName>
</protein>
<feature type="compositionally biased region" description="Low complexity" evidence="1">
    <location>
        <begin position="51"/>
        <end position="60"/>
    </location>
</feature>
<name>A0A5J4VZ57_9EUKA</name>
<keyword evidence="2" id="KW-0732">Signal</keyword>
<sequence length="111" mass="11482">LAYLLPVLDLIDLVEVEEVDDSDEPDEVSEEVDDLYVLSLASVAAELVSSSSAAGSAESGCGTNSEGLDTSEAVSDLDVPTLPVSPVLCAPTSVTISVYGLTYLSLKLSPF</sequence>
<reference evidence="3 4" key="1">
    <citation type="submission" date="2019-03" db="EMBL/GenBank/DDBJ databases">
        <title>Single cell metagenomics reveals metabolic interactions within the superorganism composed of flagellate Streblomastix strix and complex community of Bacteroidetes bacteria on its surface.</title>
        <authorList>
            <person name="Treitli S.C."/>
            <person name="Kolisko M."/>
            <person name="Husnik F."/>
            <person name="Keeling P."/>
            <person name="Hampl V."/>
        </authorList>
    </citation>
    <scope>NUCLEOTIDE SEQUENCE [LARGE SCALE GENOMIC DNA]</scope>
    <source>
        <strain evidence="3">ST1C</strain>
    </source>
</reference>
<proteinExistence type="predicted"/>
<evidence type="ECO:0000313" key="3">
    <source>
        <dbReference type="EMBL" id="KAA6387947.1"/>
    </source>
</evidence>
<evidence type="ECO:0000313" key="4">
    <source>
        <dbReference type="Proteomes" id="UP000324800"/>
    </source>
</evidence>
<gene>
    <name evidence="3" type="ORF">EZS28_016526</name>
</gene>
<dbReference type="AlphaFoldDB" id="A0A5J4VZ57"/>
<evidence type="ECO:0000256" key="2">
    <source>
        <dbReference type="SAM" id="SignalP"/>
    </source>
</evidence>
<dbReference type="Proteomes" id="UP000324800">
    <property type="component" value="Unassembled WGS sequence"/>
</dbReference>
<accession>A0A5J4VZ57</accession>